<name>A0A9I9EB02_CUCME</name>
<feature type="signal peptide" evidence="1">
    <location>
        <begin position="1"/>
        <end position="20"/>
    </location>
</feature>
<feature type="chain" id="PRO_5039894235" evidence="1">
    <location>
        <begin position="21"/>
        <end position="69"/>
    </location>
</feature>
<dbReference type="Gramene" id="MELO3C031270.2.1">
    <property type="protein sequence ID" value="MELO3C031270.2.1"/>
    <property type="gene ID" value="MELO3C031270.2"/>
</dbReference>
<protein>
    <submittedName>
        <fullName evidence="2">Uncharacterized protein</fullName>
    </submittedName>
</protein>
<evidence type="ECO:0000313" key="2">
    <source>
        <dbReference type="EnsemblPlants" id="MELO3C031270.2.1"/>
    </source>
</evidence>
<reference evidence="2" key="1">
    <citation type="submission" date="2023-03" db="UniProtKB">
        <authorList>
            <consortium name="EnsemblPlants"/>
        </authorList>
    </citation>
    <scope>IDENTIFICATION</scope>
</reference>
<accession>A0A9I9EB02</accession>
<keyword evidence="1" id="KW-0732">Signal</keyword>
<dbReference type="EnsemblPlants" id="MELO3C031270.2.1">
    <property type="protein sequence ID" value="MELO3C031270.2.1"/>
    <property type="gene ID" value="MELO3C031270.2"/>
</dbReference>
<organism evidence="2">
    <name type="scientific">Cucumis melo</name>
    <name type="common">Muskmelon</name>
    <dbReference type="NCBI Taxonomy" id="3656"/>
    <lineage>
        <taxon>Eukaryota</taxon>
        <taxon>Viridiplantae</taxon>
        <taxon>Streptophyta</taxon>
        <taxon>Embryophyta</taxon>
        <taxon>Tracheophyta</taxon>
        <taxon>Spermatophyta</taxon>
        <taxon>Magnoliopsida</taxon>
        <taxon>eudicotyledons</taxon>
        <taxon>Gunneridae</taxon>
        <taxon>Pentapetalae</taxon>
        <taxon>rosids</taxon>
        <taxon>fabids</taxon>
        <taxon>Cucurbitales</taxon>
        <taxon>Cucurbitaceae</taxon>
        <taxon>Benincaseae</taxon>
        <taxon>Cucumis</taxon>
    </lineage>
</organism>
<proteinExistence type="predicted"/>
<dbReference type="AlphaFoldDB" id="A0A9I9EB02"/>
<evidence type="ECO:0000256" key="1">
    <source>
        <dbReference type="SAM" id="SignalP"/>
    </source>
</evidence>
<sequence length="69" mass="8433">IIWFVLLAIFQYDFVDEVQTFSVEHRTTERVDHIIQQTRRLTVADTDRRRMRRRLRRQGDDVVEGDEDN</sequence>